<dbReference type="SMART" id="SM01193">
    <property type="entry name" value="Enolase_N"/>
    <property type="match status" value="1"/>
</dbReference>
<keyword evidence="5" id="KW-0456">Lyase</keyword>
<evidence type="ECO:0000256" key="5">
    <source>
        <dbReference type="ARBA" id="ARBA00023239"/>
    </source>
</evidence>
<dbReference type="SUPFAM" id="SSF51604">
    <property type="entry name" value="Enolase C-terminal domain-like"/>
    <property type="match status" value="1"/>
</dbReference>
<evidence type="ECO:0000313" key="13">
    <source>
        <dbReference type="Proteomes" id="UP000314983"/>
    </source>
</evidence>
<comment type="catalytic activity">
    <reaction evidence="8">
        <text>(2R)-2-phosphoglycerate = phosphoenolpyruvate + H2O</text>
        <dbReference type="Rhea" id="RHEA:10164"/>
        <dbReference type="ChEBI" id="CHEBI:15377"/>
        <dbReference type="ChEBI" id="CHEBI:58289"/>
        <dbReference type="ChEBI" id="CHEBI:58702"/>
        <dbReference type="EC" id="4.2.1.11"/>
    </reaction>
</comment>
<evidence type="ECO:0000256" key="8">
    <source>
        <dbReference type="ARBA" id="ARBA00048333"/>
    </source>
</evidence>
<comment type="pathway">
    <text evidence="1">Carbohydrate degradation; glycolysis; pyruvate from D-glyceraldehyde 3-phosphate: step 4/5.</text>
</comment>
<reference evidence="13" key="1">
    <citation type="journal article" date="2014" name="Science">
        <title>Nonhuman genetics. Genomic basis for the convergent evolution of electric organs.</title>
        <authorList>
            <person name="Gallant J.R."/>
            <person name="Traeger L.L."/>
            <person name="Volkening J.D."/>
            <person name="Moffett H."/>
            <person name="Chen P.H."/>
            <person name="Novina C.D."/>
            <person name="Phillips G.N.Jr."/>
            <person name="Anand R."/>
            <person name="Wells G.B."/>
            <person name="Pinch M."/>
            <person name="Guth R."/>
            <person name="Unguez G.A."/>
            <person name="Albert J.S."/>
            <person name="Zakon H.H."/>
            <person name="Samanta M.P."/>
            <person name="Sussman M.R."/>
        </authorList>
    </citation>
    <scope>NUCLEOTIDE SEQUENCE [LARGE SCALE GENOMIC DNA]</scope>
</reference>
<keyword evidence="13" id="KW-1185">Reference proteome</keyword>
<dbReference type="Pfam" id="PF00113">
    <property type="entry name" value="Enolase_C"/>
    <property type="match status" value="1"/>
</dbReference>
<dbReference type="InterPro" id="IPR029017">
    <property type="entry name" value="Enolase-like_N"/>
</dbReference>
<evidence type="ECO:0000259" key="10">
    <source>
        <dbReference type="SMART" id="SM01192"/>
    </source>
</evidence>
<dbReference type="Proteomes" id="UP000314983">
    <property type="component" value="Chromosome 13"/>
</dbReference>
<protein>
    <recommendedName>
        <fullName evidence="7">Enolase 4</fullName>
        <ecNumber evidence="3">4.2.1.11</ecNumber>
    </recommendedName>
    <alternativeName>
        <fullName evidence="6">2-phospho-D-glycerate hydro-lyase</fullName>
    </alternativeName>
</protein>
<keyword evidence="4" id="KW-0324">Glycolysis</keyword>
<dbReference type="Ensembl" id="ENSEEET00000046563.2">
    <property type="protein sequence ID" value="ENSEEEP00000046054.2"/>
    <property type="gene ID" value="ENSEEEG00000021701.2"/>
</dbReference>
<dbReference type="GeneTree" id="ENSGT00950000182805"/>
<reference evidence="12" key="4">
    <citation type="submission" date="2025-08" db="UniProtKB">
        <authorList>
            <consortium name="Ensembl"/>
        </authorList>
    </citation>
    <scope>IDENTIFICATION</scope>
</reference>
<dbReference type="Gene3D" id="3.20.20.120">
    <property type="entry name" value="Enolase-like C-terminal domain"/>
    <property type="match status" value="1"/>
</dbReference>
<reference evidence="12" key="3">
    <citation type="submission" date="2020-05" db="EMBL/GenBank/DDBJ databases">
        <title>Electrophorus electricus (electric eel) genome, fEleEle1, primary haplotype.</title>
        <authorList>
            <person name="Myers G."/>
            <person name="Meyer A."/>
            <person name="Fedrigo O."/>
            <person name="Formenti G."/>
            <person name="Rhie A."/>
            <person name="Tracey A."/>
            <person name="Sims Y."/>
            <person name="Jarvis E.D."/>
        </authorList>
    </citation>
    <scope>NUCLEOTIDE SEQUENCE [LARGE SCALE GENOMIC DNA]</scope>
</reference>
<dbReference type="SUPFAM" id="SSF54826">
    <property type="entry name" value="Enolase N-terminal domain-like"/>
    <property type="match status" value="1"/>
</dbReference>
<sequence>MSFKKFLHFDGKISKEDQEFYILKNKAAEYYRANGIPQKIEEVLNEMFYEKPDDIYGYLANYFSGFSRPPVIRAITGREVCDARGEPALRADVYCVIRNEEKLVCSAVITGVDDDVEESEDVVANGNHQQVSVAMALEWIREHLSSMLHGFNPTHQTHLDKLLSDFLLARYLEDQDARRGEEKNVEEKRETENDVTPPPAPTKDKKGREKGKKGNGGEKPVPPPEPSVPVLPGAIAVAAISLAAAKSAASLTGVPLYKHITTLRDPQALSAVPLPKPLLTVLSCGKTSAGKLNLLEEMILLPTAPYTARQIIGMGLELQREIKRMTMTAPVVLGVSEGGALQLSFDRAEQALDLVMEACLNLGLSIGSDLRLAINCAAHTLMDYPRGKYEVMAGCLKSPDELVDMLVGLVRKYPAIAALIDPFRKEDVEQWMKLSSLIGQSCCLIADMAYCYLPRWRDAKPLPPGVTWLTLRHRSEMTLTDLLHAVTEQRETILAASGDEIGDDSLVDVAVGLGVSFLKLGGMSGGWRMNKYNRLLCIQMEMEEQDILGMDLRDLSPMSHPPFTYITTAP</sequence>
<evidence type="ECO:0000256" key="1">
    <source>
        <dbReference type="ARBA" id="ARBA00005031"/>
    </source>
</evidence>
<reference evidence="12" key="5">
    <citation type="submission" date="2025-09" db="UniProtKB">
        <authorList>
            <consortium name="Ensembl"/>
        </authorList>
    </citation>
    <scope>IDENTIFICATION</scope>
</reference>
<organism evidence="12 13">
    <name type="scientific">Electrophorus electricus</name>
    <name type="common">Electric eel</name>
    <name type="synonym">Gymnotus electricus</name>
    <dbReference type="NCBI Taxonomy" id="8005"/>
    <lineage>
        <taxon>Eukaryota</taxon>
        <taxon>Metazoa</taxon>
        <taxon>Chordata</taxon>
        <taxon>Craniata</taxon>
        <taxon>Vertebrata</taxon>
        <taxon>Euteleostomi</taxon>
        <taxon>Actinopterygii</taxon>
        <taxon>Neopterygii</taxon>
        <taxon>Teleostei</taxon>
        <taxon>Ostariophysi</taxon>
        <taxon>Gymnotiformes</taxon>
        <taxon>Gymnotoidei</taxon>
        <taxon>Gymnotidae</taxon>
        <taxon>Electrophorus</taxon>
    </lineage>
</organism>
<dbReference type="InterPro" id="IPR047500">
    <property type="entry name" value="DD_ENO4"/>
</dbReference>
<dbReference type="InterPro" id="IPR036849">
    <property type="entry name" value="Enolase-like_C_sf"/>
</dbReference>
<evidence type="ECO:0000256" key="9">
    <source>
        <dbReference type="SAM" id="MobiDB-lite"/>
    </source>
</evidence>
<dbReference type="CDD" id="cd22974">
    <property type="entry name" value="DD_ENO4"/>
    <property type="match status" value="1"/>
</dbReference>
<feature type="region of interest" description="Disordered" evidence="9">
    <location>
        <begin position="177"/>
        <end position="227"/>
    </location>
</feature>
<evidence type="ECO:0000256" key="3">
    <source>
        <dbReference type="ARBA" id="ARBA00012058"/>
    </source>
</evidence>
<comment type="similarity">
    <text evidence="2">Belongs to the enolase family.</text>
</comment>
<feature type="domain" description="Enolase C-terminal TIM barrel" evidence="10">
    <location>
        <begin position="271"/>
        <end position="555"/>
    </location>
</feature>
<evidence type="ECO:0000259" key="11">
    <source>
        <dbReference type="SMART" id="SM01193"/>
    </source>
</evidence>
<dbReference type="GO" id="GO:0004634">
    <property type="term" value="F:phosphopyruvate hydratase activity"/>
    <property type="evidence" value="ECO:0007669"/>
    <property type="project" value="UniProtKB-EC"/>
</dbReference>
<proteinExistence type="inferred from homology"/>
<gene>
    <name evidence="12" type="primary">ENO4</name>
</gene>
<dbReference type="AlphaFoldDB" id="A0A4W4H3K5"/>
<dbReference type="Gene3D" id="3.30.390.10">
    <property type="entry name" value="Enolase-like, N-terminal domain"/>
    <property type="match status" value="1"/>
</dbReference>
<dbReference type="STRING" id="8005.ENSEEEP00000046054"/>
<evidence type="ECO:0000313" key="12">
    <source>
        <dbReference type="Ensembl" id="ENSEEEP00000046054.2"/>
    </source>
</evidence>
<evidence type="ECO:0000256" key="2">
    <source>
        <dbReference type="ARBA" id="ARBA00009604"/>
    </source>
</evidence>
<reference evidence="13" key="2">
    <citation type="journal article" date="2017" name="Sci. Adv.">
        <title>A tail of two voltages: Proteomic comparison of the three electric organs of the electric eel.</title>
        <authorList>
            <person name="Traeger L.L."/>
            <person name="Sabat G."/>
            <person name="Barrett-Wilt G.A."/>
            <person name="Wells G.B."/>
            <person name="Sussman M.R."/>
        </authorList>
    </citation>
    <scope>NUCLEOTIDE SEQUENCE [LARGE SCALE GENOMIC DNA]</scope>
</reference>
<dbReference type="GO" id="GO:0000287">
    <property type="term" value="F:magnesium ion binding"/>
    <property type="evidence" value="ECO:0007669"/>
    <property type="project" value="InterPro"/>
</dbReference>
<dbReference type="UniPathway" id="UPA00109">
    <property type="reaction ID" value="UER00187"/>
</dbReference>
<dbReference type="SMART" id="SM01192">
    <property type="entry name" value="Enolase_C"/>
    <property type="match status" value="1"/>
</dbReference>
<evidence type="ECO:0000256" key="6">
    <source>
        <dbReference type="ARBA" id="ARBA00031125"/>
    </source>
</evidence>
<feature type="compositionally biased region" description="Basic and acidic residues" evidence="9">
    <location>
        <begin position="177"/>
        <end position="192"/>
    </location>
</feature>
<evidence type="ECO:0000256" key="7">
    <source>
        <dbReference type="ARBA" id="ARBA00034855"/>
    </source>
</evidence>
<dbReference type="InterPro" id="IPR020810">
    <property type="entry name" value="Enolase_C"/>
</dbReference>
<dbReference type="PANTHER" id="PTHR11902:SF30">
    <property type="entry name" value="ENOLASE 4"/>
    <property type="match status" value="1"/>
</dbReference>
<dbReference type="InterPro" id="IPR020811">
    <property type="entry name" value="Enolase_N"/>
</dbReference>
<dbReference type="EC" id="4.2.1.11" evidence="3"/>
<dbReference type="GO" id="GO:0006096">
    <property type="term" value="P:glycolytic process"/>
    <property type="evidence" value="ECO:0007669"/>
    <property type="project" value="UniProtKB-UniPathway"/>
</dbReference>
<feature type="domain" description="Enolase N-terminal" evidence="11">
    <location>
        <begin position="72"/>
        <end position="260"/>
    </location>
</feature>
<dbReference type="InterPro" id="IPR000941">
    <property type="entry name" value="Enolase"/>
</dbReference>
<name>A0A4W4H3K5_ELEEL</name>
<evidence type="ECO:0000256" key="4">
    <source>
        <dbReference type="ARBA" id="ARBA00023152"/>
    </source>
</evidence>
<dbReference type="OMA" id="MKELICI"/>
<accession>A0A4W4H3K5</accession>
<dbReference type="PANTHER" id="PTHR11902">
    <property type="entry name" value="ENOLASE"/>
    <property type="match status" value="1"/>
</dbReference>
<dbReference type="GO" id="GO:0000015">
    <property type="term" value="C:phosphopyruvate hydratase complex"/>
    <property type="evidence" value="ECO:0007669"/>
    <property type="project" value="InterPro"/>
</dbReference>